<dbReference type="PROSITE" id="PS50071">
    <property type="entry name" value="HOMEOBOX_2"/>
    <property type="match status" value="1"/>
</dbReference>
<evidence type="ECO:0000259" key="4">
    <source>
        <dbReference type="PROSITE" id="PS50071"/>
    </source>
</evidence>
<dbReference type="PANTHER" id="PTHR47713:SF2">
    <property type="entry name" value="HOMEODOMAIN-LIKE SUPERFAMILY PROTEIN"/>
    <property type="match status" value="1"/>
</dbReference>
<dbReference type="Proteomes" id="UP001085076">
    <property type="component" value="Miscellaneous, Linkage group lg07"/>
</dbReference>
<dbReference type="SUPFAM" id="SSF46689">
    <property type="entry name" value="Homeodomain-like"/>
    <property type="match status" value="1"/>
</dbReference>
<keyword evidence="2 3" id="KW-0371">Homeobox</keyword>
<name>A0A9D5C7L7_9LILI</name>
<dbReference type="GO" id="GO:0003677">
    <property type="term" value="F:DNA binding"/>
    <property type="evidence" value="ECO:0007669"/>
    <property type="project" value="UniProtKB-UniRule"/>
</dbReference>
<evidence type="ECO:0000313" key="5">
    <source>
        <dbReference type="EMBL" id="KAJ0967899.1"/>
    </source>
</evidence>
<reference evidence="5" key="2">
    <citation type="journal article" date="2022" name="Hortic Res">
        <title>The genome of Dioscorea zingiberensis sheds light on the biosynthesis, origin and evolution of the medicinally important diosgenin saponins.</title>
        <authorList>
            <person name="Li Y."/>
            <person name="Tan C."/>
            <person name="Li Z."/>
            <person name="Guo J."/>
            <person name="Li S."/>
            <person name="Chen X."/>
            <person name="Wang C."/>
            <person name="Dai X."/>
            <person name="Yang H."/>
            <person name="Song W."/>
            <person name="Hou L."/>
            <person name="Xu J."/>
            <person name="Tong Z."/>
            <person name="Xu A."/>
            <person name="Yuan X."/>
            <person name="Wang W."/>
            <person name="Yang Q."/>
            <person name="Chen L."/>
            <person name="Sun Z."/>
            <person name="Wang K."/>
            <person name="Pan B."/>
            <person name="Chen J."/>
            <person name="Bao Y."/>
            <person name="Liu F."/>
            <person name="Qi X."/>
            <person name="Gang D.R."/>
            <person name="Wen J."/>
            <person name="Li J."/>
        </authorList>
    </citation>
    <scope>NUCLEOTIDE SEQUENCE</scope>
    <source>
        <strain evidence="5">Dzin_1.0</strain>
    </source>
</reference>
<dbReference type="Pfam" id="PF00046">
    <property type="entry name" value="Homeodomain"/>
    <property type="match status" value="1"/>
</dbReference>
<dbReference type="OrthoDB" id="6159439at2759"/>
<dbReference type="EMBL" id="JAGGNH010000007">
    <property type="protein sequence ID" value="KAJ0967899.1"/>
    <property type="molecule type" value="Genomic_DNA"/>
</dbReference>
<dbReference type="GO" id="GO:0005634">
    <property type="term" value="C:nucleus"/>
    <property type="evidence" value="ECO:0007669"/>
    <property type="project" value="UniProtKB-SubCell"/>
</dbReference>
<proteinExistence type="predicted"/>
<keyword evidence="2 3" id="KW-0539">Nucleus</keyword>
<organism evidence="5 6">
    <name type="scientific">Dioscorea zingiberensis</name>
    <dbReference type="NCBI Taxonomy" id="325984"/>
    <lineage>
        <taxon>Eukaryota</taxon>
        <taxon>Viridiplantae</taxon>
        <taxon>Streptophyta</taxon>
        <taxon>Embryophyta</taxon>
        <taxon>Tracheophyta</taxon>
        <taxon>Spermatophyta</taxon>
        <taxon>Magnoliopsida</taxon>
        <taxon>Liliopsida</taxon>
        <taxon>Dioscoreales</taxon>
        <taxon>Dioscoreaceae</taxon>
        <taxon>Dioscorea</taxon>
    </lineage>
</organism>
<dbReference type="PANTHER" id="PTHR47713">
    <property type="entry name" value="HOMEODOMAIN-LIKE SUPERFAMILY PROTEIN"/>
    <property type="match status" value="1"/>
</dbReference>
<evidence type="ECO:0000256" key="2">
    <source>
        <dbReference type="PROSITE-ProRule" id="PRU00108"/>
    </source>
</evidence>
<protein>
    <recommendedName>
        <fullName evidence="4">Homeobox domain-containing protein</fullName>
    </recommendedName>
</protein>
<feature type="domain" description="Homeobox" evidence="4">
    <location>
        <begin position="1"/>
        <end position="30"/>
    </location>
</feature>
<keyword evidence="2 3" id="KW-0238">DNA-binding</keyword>
<sequence>MKESLALKLGLTERQVTFWFSYRRYREKKLRLAKEMRLNIAGVSSEAGPTPNMAIMAEASRDISQRPLLPLPRPRPLLPQTNRVLTNHGRNQPLGGPIYGTNFDPLPPGAFSAPIGKFVNSVSDILVLVFQLAG</sequence>
<keyword evidence="6" id="KW-1185">Reference proteome</keyword>
<evidence type="ECO:0000256" key="1">
    <source>
        <dbReference type="ARBA" id="ARBA00004123"/>
    </source>
</evidence>
<accession>A0A9D5C7L7</accession>
<evidence type="ECO:0000313" key="6">
    <source>
        <dbReference type="Proteomes" id="UP001085076"/>
    </source>
</evidence>
<dbReference type="Gene3D" id="1.10.10.60">
    <property type="entry name" value="Homeodomain-like"/>
    <property type="match status" value="1"/>
</dbReference>
<evidence type="ECO:0000256" key="3">
    <source>
        <dbReference type="RuleBase" id="RU000682"/>
    </source>
</evidence>
<dbReference type="InterPro" id="IPR001356">
    <property type="entry name" value="HD"/>
</dbReference>
<dbReference type="InterPro" id="IPR009057">
    <property type="entry name" value="Homeodomain-like_sf"/>
</dbReference>
<comment type="subcellular location">
    <subcellularLocation>
        <location evidence="1 2 3">Nucleus</location>
    </subcellularLocation>
</comment>
<reference evidence="5" key="1">
    <citation type="submission" date="2021-03" db="EMBL/GenBank/DDBJ databases">
        <authorList>
            <person name="Li Z."/>
            <person name="Yang C."/>
        </authorList>
    </citation>
    <scope>NUCLEOTIDE SEQUENCE</scope>
    <source>
        <strain evidence="5">Dzin_1.0</strain>
        <tissue evidence="5">Leaf</tissue>
    </source>
</reference>
<dbReference type="AlphaFoldDB" id="A0A9D5C7L7"/>
<feature type="DNA-binding region" description="Homeobox" evidence="2">
    <location>
        <begin position="3"/>
        <end position="31"/>
    </location>
</feature>
<dbReference type="CDD" id="cd00086">
    <property type="entry name" value="homeodomain"/>
    <property type="match status" value="1"/>
</dbReference>
<gene>
    <name evidence="5" type="ORF">J5N97_024816</name>
</gene>
<comment type="caution">
    <text evidence="5">The sequence shown here is derived from an EMBL/GenBank/DDBJ whole genome shotgun (WGS) entry which is preliminary data.</text>
</comment>